<comment type="caution">
    <text evidence="8">The sequence shown here is derived from an EMBL/GenBank/DDBJ whole genome shotgun (WGS) entry which is preliminary data.</text>
</comment>
<keyword evidence="5" id="KW-0804">Transcription</keyword>
<dbReference type="InterPro" id="IPR013249">
    <property type="entry name" value="RNA_pol_sigma70_r4_t2"/>
</dbReference>
<evidence type="ECO:0000256" key="2">
    <source>
        <dbReference type="ARBA" id="ARBA00023015"/>
    </source>
</evidence>
<evidence type="ECO:0000313" key="8">
    <source>
        <dbReference type="EMBL" id="GAA4759816.1"/>
    </source>
</evidence>
<dbReference type="InterPro" id="IPR036388">
    <property type="entry name" value="WH-like_DNA-bd_sf"/>
</dbReference>
<dbReference type="InterPro" id="IPR039425">
    <property type="entry name" value="RNA_pol_sigma-70-like"/>
</dbReference>
<dbReference type="InterPro" id="IPR013324">
    <property type="entry name" value="RNA_pol_sigma_r3/r4-like"/>
</dbReference>
<feature type="domain" description="RNA polymerase sigma factor 70 region 4 type 2" evidence="7">
    <location>
        <begin position="123"/>
        <end position="175"/>
    </location>
</feature>
<gene>
    <name evidence="8" type="ORF">GCM10023230_05570</name>
</gene>
<organism evidence="8 9">
    <name type="scientific">Flavobacterium hankyongi</name>
    <dbReference type="NCBI Taxonomy" id="1176532"/>
    <lineage>
        <taxon>Bacteria</taxon>
        <taxon>Pseudomonadati</taxon>
        <taxon>Bacteroidota</taxon>
        <taxon>Flavobacteriia</taxon>
        <taxon>Flavobacteriales</taxon>
        <taxon>Flavobacteriaceae</taxon>
        <taxon>Flavobacterium</taxon>
    </lineage>
</organism>
<protein>
    <submittedName>
        <fullName evidence="8">RNA polymerase sigma factor</fullName>
    </submittedName>
</protein>
<evidence type="ECO:0000259" key="6">
    <source>
        <dbReference type="Pfam" id="PF04542"/>
    </source>
</evidence>
<dbReference type="Proteomes" id="UP001500141">
    <property type="component" value="Unassembled WGS sequence"/>
</dbReference>
<dbReference type="NCBIfam" id="TIGR02937">
    <property type="entry name" value="sigma70-ECF"/>
    <property type="match status" value="1"/>
</dbReference>
<evidence type="ECO:0000256" key="5">
    <source>
        <dbReference type="ARBA" id="ARBA00023163"/>
    </source>
</evidence>
<name>A0ABP8ZM93_9FLAO</name>
<keyword evidence="9" id="KW-1185">Reference proteome</keyword>
<dbReference type="SUPFAM" id="SSF88946">
    <property type="entry name" value="Sigma2 domain of RNA polymerase sigma factors"/>
    <property type="match status" value="1"/>
</dbReference>
<dbReference type="InterPro" id="IPR013325">
    <property type="entry name" value="RNA_pol_sigma_r2"/>
</dbReference>
<dbReference type="PANTHER" id="PTHR43133">
    <property type="entry name" value="RNA POLYMERASE ECF-TYPE SIGMA FACTO"/>
    <property type="match status" value="1"/>
</dbReference>
<comment type="similarity">
    <text evidence="1">Belongs to the sigma-70 factor family. ECF subfamily.</text>
</comment>
<feature type="domain" description="RNA polymerase sigma-70 region 2" evidence="6">
    <location>
        <begin position="24"/>
        <end position="91"/>
    </location>
</feature>
<proteinExistence type="inferred from homology"/>
<evidence type="ECO:0000256" key="3">
    <source>
        <dbReference type="ARBA" id="ARBA00023082"/>
    </source>
</evidence>
<dbReference type="InterPro" id="IPR014284">
    <property type="entry name" value="RNA_pol_sigma-70_dom"/>
</dbReference>
<keyword evidence="3" id="KW-0731">Sigma factor</keyword>
<dbReference type="InterPro" id="IPR007627">
    <property type="entry name" value="RNA_pol_sigma70_r2"/>
</dbReference>
<evidence type="ECO:0000259" key="7">
    <source>
        <dbReference type="Pfam" id="PF08281"/>
    </source>
</evidence>
<dbReference type="Pfam" id="PF08281">
    <property type="entry name" value="Sigma70_r4_2"/>
    <property type="match status" value="1"/>
</dbReference>
<dbReference type="Pfam" id="PF04542">
    <property type="entry name" value="Sigma70_r2"/>
    <property type="match status" value="1"/>
</dbReference>
<evidence type="ECO:0000256" key="1">
    <source>
        <dbReference type="ARBA" id="ARBA00010641"/>
    </source>
</evidence>
<reference evidence="9" key="1">
    <citation type="journal article" date="2019" name="Int. J. Syst. Evol. Microbiol.">
        <title>The Global Catalogue of Microorganisms (GCM) 10K type strain sequencing project: providing services to taxonomists for standard genome sequencing and annotation.</title>
        <authorList>
            <consortium name="The Broad Institute Genomics Platform"/>
            <consortium name="The Broad Institute Genome Sequencing Center for Infectious Disease"/>
            <person name="Wu L."/>
            <person name="Ma J."/>
        </authorList>
    </citation>
    <scope>NUCLEOTIDE SEQUENCE [LARGE SCALE GENOMIC DNA]</scope>
    <source>
        <strain evidence="9">JCM 18198</strain>
    </source>
</reference>
<evidence type="ECO:0000256" key="4">
    <source>
        <dbReference type="ARBA" id="ARBA00023125"/>
    </source>
</evidence>
<keyword evidence="2" id="KW-0805">Transcription regulation</keyword>
<dbReference type="RefSeq" id="WP_264544261.1">
    <property type="nucleotide sequence ID" value="NZ_BAABIP010000007.1"/>
</dbReference>
<keyword evidence="4" id="KW-0238">DNA-binding</keyword>
<accession>A0ABP8ZM93</accession>
<dbReference type="EMBL" id="BAABIP010000007">
    <property type="protein sequence ID" value="GAA4759816.1"/>
    <property type="molecule type" value="Genomic_DNA"/>
</dbReference>
<dbReference type="SUPFAM" id="SSF88659">
    <property type="entry name" value="Sigma3 and sigma4 domains of RNA polymerase sigma factors"/>
    <property type="match status" value="1"/>
</dbReference>
<dbReference type="PANTHER" id="PTHR43133:SF8">
    <property type="entry name" value="RNA POLYMERASE SIGMA FACTOR HI_1459-RELATED"/>
    <property type="match status" value="1"/>
</dbReference>
<dbReference type="Gene3D" id="1.10.1740.10">
    <property type="match status" value="1"/>
</dbReference>
<evidence type="ECO:0000313" key="9">
    <source>
        <dbReference type="Proteomes" id="UP001500141"/>
    </source>
</evidence>
<dbReference type="Gene3D" id="1.10.10.10">
    <property type="entry name" value="Winged helix-like DNA-binding domain superfamily/Winged helix DNA-binding domain"/>
    <property type="match status" value="1"/>
</dbReference>
<sequence length="196" mass="23133">MTQIEDQHYINLVLNGNTNSFATLVDRYKDMVYTLAVKMLNNKEEAEEIAQDTFIKVFNSLSKFKGESKFSTWVYKVTYNTCLDALKKKKKINNVSYIEDFSEHQTKALEGILDSIDEKERNQAIQQCLEELPSDEAFLVTLYYFDDQSVEEIAKVMNISTDNVKVKLFRTRKKLATILKRRLEPEMLDYYEYERR</sequence>
<dbReference type="CDD" id="cd06171">
    <property type="entry name" value="Sigma70_r4"/>
    <property type="match status" value="1"/>
</dbReference>